<gene>
    <name evidence="2" type="ORF">EDD18DRAFT_1457354</name>
</gene>
<feature type="region of interest" description="Disordered" evidence="1">
    <location>
        <begin position="124"/>
        <end position="349"/>
    </location>
</feature>
<evidence type="ECO:0000313" key="2">
    <source>
        <dbReference type="EMBL" id="KAK0504307.1"/>
    </source>
</evidence>
<reference evidence="2" key="1">
    <citation type="submission" date="2023-06" db="EMBL/GenBank/DDBJ databases">
        <authorList>
            <consortium name="Lawrence Berkeley National Laboratory"/>
            <person name="Ahrendt S."/>
            <person name="Sahu N."/>
            <person name="Indic B."/>
            <person name="Wong-Bajracharya J."/>
            <person name="Merenyi Z."/>
            <person name="Ke H.-M."/>
            <person name="Monk M."/>
            <person name="Kocsube S."/>
            <person name="Drula E."/>
            <person name="Lipzen A."/>
            <person name="Balint B."/>
            <person name="Henrissat B."/>
            <person name="Andreopoulos B."/>
            <person name="Martin F.M."/>
            <person name="Harder C.B."/>
            <person name="Rigling D."/>
            <person name="Ford K.L."/>
            <person name="Foster G.D."/>
            <person name="Pangilinan J."/>
            <person name="Papanicolaou A."/>
            <person name="Barry K."/>
            <person name="LaButti K."/>
            <person name="Viragh M."/>
            <person name="Koriabine M."/>
            <person name="Yan M."/>
            <person name="Riley R."/>
            <person name="Champramary S."/>
            <person name="Plett K.L."/>
            <person name="Tsai I.J."/>
            <person name="Slot J."/>
            <person name="Sipos G."/>
            <person name="Plett J."/>
            <person name="Nagy L.G."/>
            <person name="Grigoriev I.V."/>
        </authorList>
    </citation>
    <scope>NUCLEOTIDE SEQUENCE</scope>
    <source>
        <strain evidence="2">HWK02</strain>
    </source>
</reference>
<evidence type="ECO:0000313" key="3">
    <source>
        <dbReference type="Proteomes" id="UP001175228"/>
    </source>
</evidence>
<feature type="compositionally biased region" description="Basic and acidic residues" evidence="1">
    <location>
        <begin position="289"/>
        <end position="304"/>
    </location>
</feature>
<dbReference type="AlphaFoldDB" id="A0AA39QJX1"/>
<feature type="compositionally biased region" description="Polar residues" evidence="1">
    <location>
        <begin position="210"/>
        <end position="222"/>
    </location>
</feature>
<sequence>MSDTSRATDANDPSLTVPNNIQQYTGTCSPDGTFESSDLWNDRYDDSATASDITALDHFDSQVYNNPASLLAPLPDLATDYAAVDYSPPNFLDCAEGFSGYGAINGMEFYSPYYYATEFSSDISPTPYSQPATQPETGNASTGNDDPAYDGPPAPTQLESNNCHPDETDVPKARVIRKKGRRPRPPAANEESPPPPATPYPSIELGEPDPSTQRADFRTSQAPLKRKLDSTLPLEFDRADKRRRRNTNQDAARIGLGSGEEEQPGGMGSSNPREEEAPVRPRRSLRLSKQRERDEWSYREDDNLSTRSPGPGEPGPSTCAQDADVPSPGSVYADHNYEPPSRPASGKKHKRFCCSRCTDAPGFHRANDLKRHQRYHCQTDVPSDCDKSRLVCPGCHKLYSRPDSLRRHRKNAGACPNNIAQSSMKKVKRFEKHDDFEELKEDSDWGE</sequence>
<dbReference type="Proteomes" id="UP001175228">
    <property type="component" value="Unassembled WGS sequence"/>
</dbReference>
<comment type="caution">
    <text evidence="2">The sequence shown here is derived from an EMBL/GenBank/DDBJ whole genome shotgun (WGS) entry which is preliminary data.</text>
</comment>
<feature type="region of interest" description="Disordered" evidence="1">
    <location>
        <begin position="1"/>
        <end position="28"/>
    </location>
</feature>
<dbReference type="EMBL" id="JAUEPU010000003">
    <property type="protein sequence ID" value="KAK0504307.1"/>
    <property type="molecule type" value="Genomic_DNA"/>
</dbReference>
<protein>
    <submittedName>
        <fullName evidence="2">Uncharacterized protein</fullName>
    </submittedName>
</protein>
<dbReference type="Gene3D" id="3.30.160.60">
    <property type="entry name" value="Classic Zinc Finger"/>
    <property type="match status" value="1"/>
</dbReference>
<accession>A0AA39QJX1</accession>
<feature type="compositionally biased region" description="Basic residues" evidence="1">
    <location>
        <begin position="174"/>
        <end position="184"/>
    </location>
</feature>
<name>A0AA39QJX1_9AGAR</name>
<feature type="compositionally biased region" description="Polar residues" evidence="1">
    <location>
        <begin position="124"/>
        <end position="144"/>
    </location>
</feature>
<organism evidence="2 3">
    <name type="scientific">Armillaria luteobubalina</name>
    <dbReference type="NCBI Taxonomy" id="153913"/>
    <lineage>
        <taxon>Eukaryota</taxon>
        <taxon>Fungi</taxon>
        <taxon>Dikarya</taxon>
        <taxon>Basidiomycota</taxon>
        <taxon>Agaricomycotina</taxon>
        <taxon>Agaricomycetes</taxon>
        <taxon>Agaricomycetidae</taxon>
        <taxon>Agaricales</taxon>
        <taxon>Marasmiineae</taxon>
        <taxon>Physalacriaceae</taxon>
        <taxon>Armillaria</taxon>
    </lineage>
</organism>
<proteinExistence type="predicted"/>
<keyword evidence="3" id="KW-1185">Reference proteome</keyword>
<evidence type="ECO:0000256" key="1">
    <source>
        <dbReference type="SAM" id="MobiDB-lite"/>
    </source>
</evidence>